<sequence>MDAVLLMRAGDVALHAWDVASAAGQPWPVDEDLAGWLLEAAAPVIEELRQLGFFAAPLPAAGGSNRERLLALAGRRSTAS</sequence>
<reference evidence="1 2" key="1">
    <citation type="submission" date="2018-07" db="EMBL/GenBank/DDBJ databases">
        <title>Complete genome sequencing of Ornithinimicrobium sp. AMA3305.</title>
        <authorList>
            <person name="Bae J.-W."/>
        </authorList>
    </citation>
    <scope>NUCLEOTIDE SEQUENCE [LARGE SCALE GENOMIC DNA]</scope>
    <source>
        <strain evidence="1 2">AMA3305</strain>
    </source>
</reference>
<evidence type="ECO:0008006" key="3">
    <source>
        <dbReference type="Google" id="ProtNLM"/>
    </source>
</evidence>
<dbReference type="KEGG" id="orn:DV701_04790"/>
<dbReference type="OrthoDB" id="5185819at2"/>
<name>A0A345NKH8_9MICO</name>
<dbReference type="Proteomes" id="UP000253790">
    <property type="component" value="Chromosome"/>
</dbReference>
<accession>A0A345NKH8</accession>
<dbReference type="EMBL" id="CP031229">
    <property type="protein sequence ID" value="AXH95536.1"/>
    <property type="molecule type" value="Genomic_DNA"/>
</dbReference>
<protein>
    <recommendedName>
        <fullName evidence="3">TIGR03086 family protein</fullName>
    </recommendedName>
</protein>
<proteinExistence type="predicted"/>
<organism evidence="1 2">
    <name type="scientific">Ornithinimicrobium avium</name>
    <dbReference type="NCBI Taxonomy" id="2283195"/>
    <lineage>
        <taxon>Bacteria</taxon>
        <taxon>Bacillati</taxon>
        <taxon>Actinomycetota</taxon>
        <taxon>Actinomycetes</taxon>
        <taxon>Micrococcales</taxon>
        <taxon>Ornithinimicrobiaceae</taxon>
        <taxon>Ornithinimicrobium</taxon>
    </lineage>
</organism>
<keyword evidence="2" id="KW-1185">Reference proteome</keyword>
<gene>
    <name evidence="1" type="ORF">DV701_04790</name>
</gene>
<dbReference type="AlphaFoldDB" id="A0A345NKH8"/>
<evidence type="ECO:0000313" key="1">
    <source>
        <dbReference type="EMBL" id="AXH95536.1"/>
    </source>
</evidence>
<evidence type="ECO:0000313" key="2">
    <source>
        <dbReference type="Proteomes" id="UP000253790"/>
    </source>
</evidence>